<dbReference type="AlphaFoldDB" id="A0A2D0KG45"/>
<dbReference type="PANTHER" id="PTHR30160:SF15">
    <property type="entry name" value="GLYCOSYLTRANSFERASE HI_0523-RELATED"/>
    <property type="match status" value="1"/>
</dbReference>
<evidence type="ECO:0000256" key="2">
    <source>
        <dbReference type="ARBA" id="ARBA00022679"/>
    </source>
</evidence>
<evidence type="ECO:0000313" key="3">
    <source>
        <dbReference type="EMBL" id="PHM62391.1"/>
    </source>
</evidence>
<dbReference type="SUPFAM" id="SSF53756">
    <property type="entry name" value="UDP-Glycosyltransferase/glycogen phosphorylase"/>
    <property type="match status" value="1"/>
</dbReference>
<evidence type="ECO:0000256" key="1">
    <source>
        <dbReference type="ARBA" id="ARBA00022676"/>
    </source>
</evidence>
<dbReference type="Proteomes" id="UP000222168">
    <property type="component" value="Unassembled WGS sequence"/>
</dbReference>
<dbReference type="InterPro" id="IPR002201">
    <property type="entry name" value="Glyco_trans_9"/>
</dbReference>
<sequence length="365" mass="42485">MSYKKFQKLRAINRKKNYFFKKLKFNFAKIFIDTWKMNQFHVNSVKKVLFLRDDNKIGDMIVSTPIFRALSERGIELHVLSGCSNYCVIEYNTYINKVYFYPDKTRDIIKLGLALKKENYDLVIDMGDQISVIYLLFIRLINAKNVLGFNKDKINIYNKSIKYFQYESHITERYKVLMNNMGIYDFNMQYNIHVPKITQDKVHDFYIKLSGKVTIVINPFSATEKRDLSEEQLIGIISYIRESYPSTNIILIGKSDKLKTISHLNGYIINPFDDFLSAVEIIKYSDLVISPDTSIVHVAAAYEKNIVALYGNDKHGNFVNNNVWGPGNKNAIQLTQKEINSKISEIPLHVILDKIDFFLTRLTLS</sequence>
<dbReference type="InterPro" id="IPR051199">
    <property type="entry name" value="LPS_LOS_Heptosyltrfase"/>
</dbReference>
<proteinExistence type="predicted"/>
<dbReference type="PANTHER" id="PTHR30160">
    <property type="entry name" value="TETRAACYLDISACCHARIDE 4'-KINASE-RELATED"/>
    <property type="match status" value="1"/>
</dbReference>
<dbReference type="GO" id="GO:0005829">
    <property type="term" value="C:cytosol"/>
    <property type="evidence" value="ECO:0007669"/>
    <property type="project" value="TreeGrafter"/>
</dbReference>
<dbReference type="Pfam" id="PF01075">
    <property type="entry name" value="Glyco_transf_9"/>
    <property type="match status" value="1"/>
</dbReference>
<dbReference type="CDD" id="cd03789">
    <property type="entry name" value="GT9_LPS_heptosyltransferase"/>
    <property type="match status" value="1"/>
</dbReference>
<keyword evidence="1" id="KW-0328">Glycosyltransferase</keyword>
<evidence type="ECO:0000313" key="4">
    <source>
        <dbReference type="Proteomes" id="UP000222168"/>
    </source>
</evidence>
<dbReference type="Gene3D" id="3.40.50.2000">
    <property type="entry name" value="Glycogen Phosphorylase B"/>
    <property type="match status" value="2"/>
</dbReference>
<dbReference type="EMBL" id="NJAK01000001">
    <property type="protein sequence ID" value="PHM62391.1"/>
    <property type="molecule type" value="Genomic_DNA"/>
</dbReference>
<reference evidence="3 4" key="1">
    <citation type="journal article" date="2017" name="Nat. Microbiol.">
        <title>Natural product diversity associated with the nematode symbionts Photorhabdus and Xenorhabdus.</title>
        <authorList>
            <person name="Tobias N.J."/>
            <person name="Wolff H."/>
            <person name="Djahanschiri B."/>
            <person name="Grundmann F."/>
            <person name="Kronenwerth M."/>
            <person name="Shi Y.M."/>
            <person name="Simonyi S."/>
            <person name="Grun P."/>
            <person name="Shapiro-Ilan D."/>
            <person name="Pidot S.J."/>
            <person name="Stinear T.P."/>
            <person name="Ebersberger I."/>
            <person name="Bode H.B."/>
        </authorList>
    </citation>
    <scope>NUCLEOTIDE SEQUENCE [LARGE SCALE GENOMIC DNA]</scope>
    <source>
        <strain evidence="3 4">DSM 22670</strain>
    </source>
</reference>
<comment type="caution">
    <text evidence="3">The sequence shown here is derived from an EMBL/GenBank/DDBJ whole genome shotgun (WGS) entry which is preliminary data.</text>
</comment>
<name>A0A2D0KG45_9GAMM</name>
<organism evidence="3 4">
    <name type="scientific">Xenorhabdus ishibashii</name>
    <dbReference type="NCBI Taxonomy" id="1034471"/>
    <lineage>
        <taxon>Bacteria</taxon>
        <taxon>Pseudomonadati</taxon>
        <taxon>Pseudomonadota</taxon>
        <taxon>Gammaproteobacteria</taxon>
        <taxon>Enterobacterales</taxon>
        <taxon>Morganellaceae</taxon>
        <taxon>Xenorhabdus</taxon>
    </lineage>
</organism>
<keyword evidence="2 3" id="KW-0808">Transferase</keyword>
<gene>
    <name evidence="3" type="ORF">Xish_01593</name>
</gene>
<keyword evidence="4" id="KW-1185">Reference proteome</keyword>
<dbReference type="GO" id="GO:0008713">
    <property type="term" value="F:ADP-heptose-lipopolysaccharide heptosyltransferase activity"/>
    <property type="evidence" value="ECO:0007669"/>
    <property type="project" value="TreeGrafter"/>
</dbReference>
<protein>
    <submittedName>
        <fullName evidence="3">Glycosyl transferase, family 9</fullName>
    </submittedName>
</protein>
<dbReference type="OrthoDB" id="89608at2"/>
<dbReference type="GO" id="GO:0009244">
    <property type="term" value="P:lipopolysaccharide core region biosynthetic process"/>
    <property type="evidence" value="ECO:0007669"/>
    <property type="project" value="TreeGrafter"/>
</dbReference>
<accession>A0A2D0KG45</accession>
<dbReference type="RefSeq" id="WP_099117386.1">
    <property type="nucleotide sequence ID" value="NZ_NJAK01000001.1"/>
</dbReference>